<keyword evidence="8 9" id="KW-0472">Membrane</keyword>
<evidence type="ECO:0000313" key="10">
    <source>
        <dbReference type="EMBL" id="AMB94559.1"/>
    </source>
</evidence>
<feature type="transmembrane region" description="Helical" evidence="9">
    <location>
        <begin position="420"/>
        <end position="443"/>
    </location>
</feature>
<dbReference type="GO" id="GO:0015188">
    <property type="term" value="F:L-isoleucine transmembrane transporter activity"/>
    <property type="evidence" value="ECO:0007669"/>
    <property type="project" value="TreeGrafter"/>
</dbReference>
<feature type="transmembrane region" description="Helical" evidence="9">
    <location>
        <begin position="328"/>
        <end position="348"/>
    </location>
</feature>
<feature type="transmembrane region" description="Helical" evidence="9">
    <location>
        <begin position="195"/>
        <end position="219"/>
    </location>
</feature>
<evidence type="ECO:0000256" key="7">
    <source>
        <dbReference type="ARBA" id="ARBA00022989"/>
    </source>
</evidence>
<keyword evidence="3 9" id="KW-0813">Transport</keyword>
<gene>
    <name evidence="10" type="ORF">AWM72_07245</name>
</gene>
<dbReference type="InterPro" id="IPR004685">
    <property type="entry name" value="Brnchd-chn_aa_trnsp_Livcs"/>
</dbReference>
<evidence type="ECO:0000256" key="8">
    <source>
        <dbReference type="ARBA" id="ARBA00023136"/>
    </source>
</evidence>
<protein>
    <recommendedName>
        <fullName evidence="9">Branched-chain amino acid transport system carrier protein</fullName>
    </recommendedName>
</protein>
<dbReference type="GO" id="GO:0015818">
    <property type="term" value="P:isoleucine transport"/>
    <property type="evidence" value="ECO:0007669"/>
    <property type="project" value="TreeGrafter"/>
</dbReference>
<dbReference type="GO" id="GO:0005304">
    <property type="term" value="F:L-valine transmembrane transporter activity"/>
    <property type="evidence" value="ECO:0007669"/>
    <property type="project" value="TreeGrafter"/>
</dbReference>
<dbReference type="Proteomes" id="UP000069912">
    <property type="component" value="Chromosome"/>
</dbReference>
<evidence type="ECO:0000313" key="11">
    <source>
        <dbReference type="Proteomes" id="UP000069912"/>
    </source>
</evidence>
<feature type="transmembrane region" description="Helical" evidence="9">
    <location>
        <begin position="47"/>
        <end position="72"/>
    </location>
</feature>
<dbReference type="GO" id="GO:0015190">
    <property type="term" value="F:L-leucine transmembrane transporter activity"/>
    <property type="evidence" value="ECO:0007669"/>
    <property type="project" value="TreeGrafter"/>
</dbReference>
<evidence type="ECO:0000256" key="3">
    <source>
        <dbReference type="ARBA" id="ARBA00022448"/>
    </source>
</evidence>
<feature type="transmembrane region" description="Helical" evidence="9">
    <location>
        <begin position="240"/>
        <end position="260"/>
    </location>
</feature>
<accession>A0A0X8FC03</accession>
<evidence type="ECO:0000256" key="2">
    <source>
        <dbReference type="ARBA" id="ARBA00008540"/>
    </source>
</evidence>
<keyword evidence="11" id="KW-1185">Reference proteome</keyword>
<reference evidence="10 11" key="1">
    <citation type="journal article" date="2016" name="Genome Announc.">
        <title>Complete Genome Sequences of Aerococcus christensenii CCUG 28831T, Aerococcus sanguinicola CCUG 43001T, Aerococcus urinae CCUG 36881T, Aerococcus urinaeequi CCUG 28094T, Aerococcus urinaehominis CCUG 42038 BT, and Aerococcus viridans CCUG 4311T.</title>
        <authorList>
            <person name="Carkaci D."/>
            <person name="Dargis R."/>
            <person name="Nielsen X.C."/>
            <person name="Skovgaard O."/>
            <person name="Fuursted K."/>
            <person name="Christensen J.J."/>
        </authorList>
    </citation>
    <scope>NUCLEOTIDE SEQUENCE [LARGE SCALE GENOMIC DNA]</scope>
    <source>
        <strain evidence="10 11">CCUG43001</strain>
    </source>
</reference>
<feature type="transmembrane region" description="Helical" evidence="9">
    <location>
        <begin position="12"/>
        <end position="35"/>
    </location>
</feature>
<feature type="transmembrane region" description="Helical" evidence="9">
    <location>
        <begin position="126"/>
        <end position="144"/>
    </location>
</feature>
<dbReference type="PANTHER" id="PTHR30588:SF0">
    <property type="entry name" value="BRANCHED-CHAIN AMINO ACID PERMEASE BRNQ"/>
    <property type="match status" value="1"/>
</dbReference>
<feature type="transmembrane region" description="Helical" evidence="9">
    <location>
        <begin position="383"/>
        <end position="400"/>
    </location>
</feature>
<keyword evidence="5 9" id="KW-0812">Transmembrane</keyword>
<dbReference type="NCBIfam" id="TIGR00796">
    <property type="entry name" value="livcs"/>
    <property type="match status" value="1"/>
</dbReference>
<dbReference type="GO" id="GO:0005886">
    <property type="term" value="C:plasma membrane"/>
    <property type="evidence" value="ECO:0007669"/>
    <property type="project" value="UniProtKB-SubCell"/>
</dbReference>
<dbReference type="PANTHER" id="PTHR30588">
    <property type="entry name" value="BRANCHED-CHAIN AMINO ACID TRANSPORT SYSTEM 2 CARRIER PROTEIN"/>
    <property type="match status" value="1"/>
</dbReference>
<evidence type="ECO:0000256" key="4">
    <source>
        <dbReference type="ARBA" id="ARBA00022475"/>
    </source>
</evidence>
<feature type="transmembrane region" description="Helical" evidence="9">
    <location>
        <begin position="290"/>
        <end position="316"/>
    </location>
</feature>
<dbReference type="Pfam" id="PF05525">
    <property type="entry name" value="Branch_AA_trans"/>
    <property type="match status" value="1"/>
</dbReference>
<evidence type="ECO:0000256" key="1">
    <source>
        <dbReference type="ARBA" id="ARBA00004651"/>
    </source>
</evidence>
<dbReference type="GO" id="GO:0015820">
    <property type="term" value="P:L-leucine transport"/>
    <property type="evidence" value="ECO:0007669"/>
    <property type="project" value="TreeGrafter"/>
</dbReference>
<keyword evidence="7 9" id="KW-1133">Transmembrane helix</keyword>
<feature type="transmembrane region" description="Helical" evidence="9">
    <location>
        <begin position="354"/>
        <end position="371"/>
    </location>
</feature>
<sequence length="446" mass="48563">MIALKNQHQTLSWRQSTVIGSMLFGLFFGAGNLIFPVQMGQEAGANLWPAALGFVVTAVGLPLLSVVAIGVSGSKGLNDMSERVLPKYGHIFTALLYFVLGPLLSIPRTATVSYEIGFSQFTQHPLLLFAYSIFFFICVAYFSLKPSGIMTWVGKWMNPVFLIFLALILAGVLLTGDSFSFTAFPVAPKYQEAPFLQGFLNGYNTMDVIAGLIFGILVVRSIHQVGVTEDRDVAMGTIKSGALSMGLMAVIYFLLTMLGARSLEDIGLAQNGGEALIQIVSTKFGVFAGILLFVVMFVACLKTAIGLIVSCAETFAEIYPNVLDQEKWTYVFIGISFVIANAGLNAILAWAVPFLAFMYPLSIVIALLHLVPAWTKRPVIMRWTLGFTLVPACFDLQHALPTGSIPALDHFATAVFPFYSYGFAWVLPAILGLFIGLVHSYVIRKD</sequence>
<keyword evidence="4" id="KW-1003">Cell membrane</keyword>
<comment type="subcellular location">
    <subcellularLocation>
        <location evidence="1 9">Cell membrane</location>
        <topology evidence="1 9">Multi-pass membrane protein</topology>
    </subcellularLocation>
</comment>
<name>A0A0X8FC03_9LACT</name>
<evidence type="ECO:0000256" key="6">
    <source>
        <dbReference type="ARBA" id="ARBA00022970"/>
    </source>
</evidence>
<keyword evidence="6 9" id="KW-0029">Amino-acid transport</keyword>
<dbReference type="AlphaFoldDB" id="A0A0X8FC03"/>
<reference evidence="11" key="2">
    <citation type="submission" date="2016-01" db="EMBL/GenBank/DDBJ databases">
        <title>Six Aerococcus type strain genome sequencing and assembly using PacBio and Illumina Hiseq.</title>
        <authorList>
            <person name="Carkaci D."/>
            <person name="Dargis R."/>
            <person name="Nielsen X.C."/>
            <person name="Skovgaard O."/>
            <person name="Fuursted K."/>
            <person name="Christensen J.J."/>
        </authorList>
    </citation>
    <scope>NUCLEOTIDE SEQUENCE [LARGE SCALE GENOMIC DNA]</scope>
    <source>
        <strain evidence="11">CCUG43001</strain>
    </source>
</reference>
<evidence type="ECO:0000256" key="5">
    <source>
        <dbReference type="ARBA" id="ARBA00022692"/>
    </source>
</evidence>
<dbReference type="KEGG" id="asan:AWM72_07245"/>
<feature type="transmembrane region" description="Helical" evidence="9">
    <location>
        <begin position="84"/>
        <end position="106"/>
    </location>
</feature>
<dbReference type="EMBL" id="CP014160">
    <property type="protein sequence ID" value="AMB94559.1"/>
    <property type="molecule type" value="Genomic_DNA"/>
</dbReference>
<comment type="function">
    <text evidence="9">Component of the transport system for branched-chain amino acids.</text>
</comment>
<feature type="transmembrane region" description="Helical" evidence="9">
    <location>
        <begin position="156"/>
        <end position="175"/>
    </location>
</feature>
<proteinExistence type="inferred from homology"/>
<comment type="similarity">
    <text evidence="2 9">Belongs to the branched chain amino acid transporter family.</text>
</comment>
<evidence type="ECO:0000256" key="9">
    <source>
        <dbReference type="RuleBase" id="RU362122"/>
    </source>
</evidence>
<organism evidence="10 11">
    <name type="scientific">Aerococcus sanguinicola</name>
    <dbReference type="NCBI Taxonomy" id="119206"/>
    <lineage>
        <taxon>Bacteria</taxon>
        <taxon>Bacillati</taxon>
        <taxon>Bacillota</taxon>
        <taxon>Bacilli</taxon>
        <taxon>Lactobacillales</taxon>
        <taxon>Aerococcaceae</taxon>
        <taxon>Aerococcus</taxon>
    </lineage>
</organism>